<feature type="compositionally biased region" description="Polar residues" evidence="1">
    <location>
        <begin position="370"/>
        <end position="379"/>
    </location>
</feature>
<evidence type="ECO:0000256" key="2">
    <source>
        <dbReference type="SAM" id="Phobius"/>
    </source>
</evidence>
<evidence type="ECO:0000313" key="5">
    <source>
        <dbReference type="Proteomes" id="UP001165121"/>
    </source>
</evidence>
<reference evidence="4" key="1">
    <citation type="submission" date="2023-04" db="EMBL/GenBank/DDBJ databases">
        <title>Phytophthora fragariaefolia NBRC 109709.</title>
        <authorList>
            <person name="Ichikawa N."/>
            <person name="Sato H."/>
            <person name="Tonouchi N."/>
        </authorList>
    </citation>
    <scope>NUCLEOTIDE SEQUENCE</scope>
    <source>
        <strain evidence="4">NBRC 109709</strain>
    </source>
</reference>
<feature type="compositionally biased region" description="Polar residues" evidence="1">
    <location>
        <begin position="341"/>
        <end position="355"/>
    </location>
</feature>
<keyword evidence="5" id="KW-1185">Reference proteome</keyword>
<evidence type="ECO:0000256" key="1">
    <source>
        <dbReference type="SAM" id="MobiDB-lite"/>
    </source>
</evidence>
<dbReference type="InterPro" id="IPR051413">
    <property type="entry name" value="K/Na_HCN_channel"/>
</dbReference>
<dbReference type="Gene3D" id="2.60.120.10">
    <property type="entry name" value="Jelly Rolls"/>
    <property type="match status" value="1"/>
</dbReference>
<gene>
    <name evidence="4" type="ORF">Pfra01_000337400</name>
</gene>
<sequence>MQSYEASQSRCPLLELVRGLYSSEAIAELLNEFTLLSTQGYTIQLLSLESGGGGLRDQLIALRVKRRKTKRAGQVPTWRDSLTNSSRICEHCGSTKTTENNRSSAEIPDYDTTVITWQARLKQIEEREVALLAALQNLKANFSLLQTRQSGTATASRSMISVAKAPAASRPKLLQRMGSLVGLSSGSALEHQVSSTTYADQLFHAPGSVSPDPIAGTQPDRAKPLVDNMKTVGPLPTVTSENSPRIDTSSVTAFSPSKHGGLITNIEDDVNRAQLEPRQRTLLRARSQISMTRAATSSNGHATNGLPGQLLRRLSPSIAGHRKSPTYYADTLFRHRIQDPRSPSTEGLQSLSPSTKRLEAASTGAVPPVTTMSSSNATPTRLLGNSTWDFAPTMAELSTDAPTEQDRESGLDLDVDVNDGNEQSVHVGLEHSDSMSSQSIYAAERNVSVPLRRGKTQIYRRHSTMTGAVHPTGDPNDEGVDQPPTKAFRRSMTTRMMLGRNASARSSFAASFNPIHGAPTEIQTTQGDAMIDHEPETPSVRRNDGAVPDPPVAAHSVSCHARNGSDDANLPCDGDAQVTSNHGFHTPEHTSFNDLEPPLVDSVTSSAQLGVQFNLVYGTVENRVPRYGTIYYVLESMWMTLRNWQYALIVPLSPYSKFSQVRYAFVLFATICYVLWFPMELAFPEQHELTSVDAVVGVVLASDVLLTLHTGYVTPTGTIVISHWYIFWQYVKTRLVIDVAVAVPLVMHVDRRDISDIGGKWVAFALDLVTMERLAYITRFVRMIWLAHANQAGGKNNFWAWLLYSRFSHLFRIAGIVTMLVTIAHYIACIWTVLLREEGIVDEINPSWHDQYSASFYSALLLLQGEGVSTDSAGQNLFASLSVLVGSIVLAVVFGHVAILVSNFNANTTSYQHKMEEVFAMTSKLQLPLPLRERIHEYYEHLWHEYECLDGDIVQFSKELSHTLGLEVVLFKYMELVMHIPFWKDSTPDFQKQLMLRLDVRVYLPNDFIMRQGEVDDEFYMVNRGYCELSRELNKFERVTTTTMASAQTGSGNNTARSNGGLTSRRRHAHSEGGIRQSAYELDEAQRLYYSKNGGRGPKGIELVVSRGQAFGDLALLMNYPRAANVRAITHVEMCVLSRANFQAVLARYAEDRHRVVVDMLTSFMQSYEGALSRCPMLELVRSVYSPDAIAEACAKAGGHLPYPPPVLTARQAAERIYMAINVEIQDPTLKFGVGVNVRDQLIELRDQRRRKCEAANVHDNSSAPHTAFNDTSSDNKYYYHGSNKVKDTFLPKIEEPVKDNQDRRAARLQKVEEREIDILKALQELQASLNVLQVQKSAQPVTLSPNRQVFTPVDNKLAAPISRPHLLKRMGSSIGLSSGSSLIDAKSQKHEIKESPPRYADQLFGSVDVLTQSKDYQSSRKQRPHLQPIVSVKEPIKVPSETENNISTAGTSVLAVELTPSESIFSADKAKPSDQPPASSPPPGEAESAENPRIRFQRQRSRSLYESTEDDQTLPTTAAPPSTSAAREALRRNRLQRNHSQSLRSLADALTAPVAPRNSVGSLPATQIRILQRMSTFVADASGQVSSKQSPTHYADELFRRKSKGAKAGDDSDETA</sequence>
<dbReference type="GO" id="GO:0035725">
    <property type="term" value="P:sodium ion transmembrane transport"/>
    <property type="evidence" value="ECO:0007669"/>
    <property type="project" value="TreeGrafter"/>
</dbReference>
<feature type="compositionally biased region" description="Low complexity" evidence="1">
    <location>
        <begin position="1516"/>
        <end position="1527"/>
    </location>
</feature>
<feature type="transmembrane region" description="Helical" evidence="2">
    <location>
        <begin position="810"/>
        <end position="834"/>
    </location>
</feature>
<feature type="compositionally biased region" description="Polar residues" evidence="1">
    <location>
        <begin position="1043"/>
        <end position="1062"/>
    </location>
</feature>
<dbReference type="CDD" id="cd00038">
    <property type="entry name" value="CAP_ED"/>
    <property type="match status" value="1"/>
</dbReference>
<accession>A0A9W6TZN5</accession>
<organism evidence="4 5">
    <name type="scientific">Phytophthora fragariaefolia</name>
    <dbReference type="NCBI Taxonomy" id="1490495"/>
    <lineage>
        <taxon>Eukaryota</taxon>
        <taxon>Sar</taxon>
        <taxon>Stramenopiles</taxon>
        <taxon>Oomycota</taxon>
        <taxon>Peronosporomycetes</taxon>
        <taxon>Peronosporales</taxon>
        <taxon>Peronosporaceae</taxon>
        <taxon>Phytophthora</taxon>
    </lineage>
</organism>
<dbReference type="EMBL" id="BSXT01000260">
    <property type="protein sequence ID" value="GMF22651.1"/>
    <property type="molecule type" value="Genomic_DNA"/>
</dbReference>
<feature type="transmembrane region" description="Helical" evidence="2">
    <location>
        <begin position="877"/>
        <end position="901"/>
    </location>
</feature>
<feature type="region of interest" description="Disordered" evidence="1">
    <location>
        <begin position="1583"/>
        <end position="1617"/>
    </location>
</feature>
<dbReference type="PANTHER" id="PTHR45689:SF5">
    <property type="entry name" value="I[[H]] CHANNEL, ISOFORM E"/>
    <property type="match status" value="1"/>
</dbReference>
<feature type="region of interest" description="Disordered" evidence="1">
    <location>
        <begin position="1415"/>
        <end position="1437"/>
    </location>
</feature>
<evidence type="ECO:0000313" key="4">
    <source>
        <dbReference type="EMBL" id="GMF22651.1"/>
    </source>
</evidence>
<feature type="region of interest" description="Disordered" evidence="1">
    <location>
        <begin position="1043"/>
        <end position="1076"/>
    </location>
</feature>
<dbReference type="InterPro" id="IPR018490">
    <property type="entry name" value="cNMP-bd_dom_sf"/>
</dbReference>
<feature type="compositionally biased region" description="Polar residues" evidence="1">
    <location>
        <begin position="1584"/>
        <end position="1593"/>
    </location>
</feature>
<dbReference type="InterPro" id="IPR000595">
    <property type="entry name" value="cNMP-bd_dom"/>
</dbReference>
<dbReference type="Proteomes" id="UP001165121">
    <property type="component" value="Unassembled WGS sequence"/>
</dbReference>
<feature type="region of interest" description="Disordered" evidence="1">
    <location>
        <begin position="1466"/>
        <end position="1529"/>
    </location>
</feature>
<dbReference type="SUPFAM" id="SSF81324">
    <property type="entry name" value="Voltage-gated potassium channels"/>
    <property type="match status" value="1"/>
</dbReference>
<dbReference type="GO" id="GO:0003254">
    <property type="term" value="P:regulation of membrane depolarization"/>
    <property type="evidence" value="ECO:0007669"/>
    <property type="project" value="TreeGrafter"/>
</dbReference>
<feature type="region of interest" description="Disordered" evidence="1">
    <location>
        <begin position="338"/>
        <end position="379"/>
    </location>
</feature>
<comment type="caution">
    <text evidence="4">The sequence shown here is derived from an EMBL/GenBank/DDBJ whole genome shotgun (WGS) entry which is preliminary data.</text>
</comment>
<dbReference type="InterPro" id="IPR014710">
    <property type="entry name" value="RmlC-like_jellyroll"/>
</dbReference>
<dbReference type="Pfam" id="PF00027">
    <property type="entry name" value="cNMP_binding"/>
    <property type="match status" value="1"/>
</dbReference>
<keyword evidence="2" id="KW-1133">Transmembrane helix</keyword>
<protein>
    <submittedName>
        <fullName evidence="4">Unnamed protein product</fullName>
    </submittedName>
</protein>
<dbReference type="SMART" id="SM00100">
    <property type="entry name" value="cNMP"/>
    <property type="match status" value="1"/>
</dbReference>
<dbReference type="SUPFAM" id="SSF51206">
    <property type="entry name" value="cAMP-binding domain-like"/>
    <property type="match status" value="1"/>
</dbReference>
<feature type="domain" description="Cyclic nucleotide-binding" evidence="3">
    <location>
        <begin position="982"/>
        <end position="1163"/>
    </location>
</feature>
<name>A0A9W6TZN5_9STRA</name>
<keyword evidence="2" id="KW-0812">Transmembrane</keyword>
<dbReference type="PANTHER" id="PTHR45689">
    <property type="entry name" value="I[[H]] CHANNEL, ISOFORM E"/>
    <property type="match status" value="1"/>
</dbReference>
<feature type="compositionally biased region" description="Pro residues" evidence="1">
    <location>
        <begin position="1475"/>
        <end position="1485"/>
    </location>
</feature>
<keyword evidence="2" id="KW-0472">Membrane</keyword>
<evidence type="ECO:0000259" key="3">
    <source>
        <dbReference type="PROSITE" id="PS50042"/>
    </source>
</evidence>
<proteinExistence type="predicted"/>
<dbReference type="GO" id="GO:0098855">
    <property type="term" value="C:HCN channel complex"/>
    <property type="evidence" value="ECO:0007669"/>
    <property type="project" value="TreeGrafter"/>
</dbReference>
<dbReference type="GO" id="GO:0005249">
    <property type="term" value="F:voltage-gated potassium channel activity"/>
    <property type="evidence" value="ECO:0007669"/>
    <property type="project" value="TreeGrafter"/>
</dbReference>
<dbReference type="PROSITE" id="PS50042">
    <property type="entry name" value="CNMP_BINDING_3"/>
    <property type="match status" value="1"/>
</dbReference>
<dbReference type="Gene3D" id="1.10.287.630">
    <property type="entry name" value="Helix hairpin bin"/>
    <property type="match status" value="1"/>
</dbReference>
<dbReference type="OrthoDB" id="127789at2759"/>